<feature type="region of interest" description="Disordered" evidence="1">
    <location>
        <begin position="1"/>
        <end position="39"/>
    </location>
</feature>
<evidence type="ECO:0000313" key="2">
    <source>
        <dbReference type="EMBL" id="KAG0461305.1"/>
    </source>
</evidence>
<gene>
    <name evidence="3" type="ORF">HPP92_021223</name>
    <name evidence="2" type="ORF">HPP92_021602</name>
</gene>
<dbReference type="Proteomes" id="UP000636800">
    <property type="component" value="Chromosome 11"/>
</dbReference>
<accession>A0A835Q7J8</accession>
<protein>
    <submittedName>
        <fullName evidence="3">Uncharacterized protein</fullName>
    </submittedName>
</protein>
<organism evidence="3 5">
    <name type="scientific">Vanilla planifolia</name>
    <name type="common">Vanilla</name>
    <dbReference type="NCBI Taxonomy" id="51239"/>
    <lineage>
        <taxon>Eukaryota</taxon>
        <taxon>Viridiplantae</taxon>
        <taxon>Streptophyta</taxon>
        <taxon>Embryophyta</taxon>
        <taxon>Tracheophyta</taxon>
        <taxon>Spermatophyta</taxon>
        <taxon>Magnoliopsida</taxon>
        <taxon>Liliopsida</taxon>
        <taxon>Asparagales</taxon>
        <taxon>Orchidaceae</taxon>
        <taxon>Vanilloideae</taxon>
        <taxon>Vanilleae</taxon>
        <taxon>Vanilla</taxon>
    </lineage>
</organism>
<evidence type="ECO:0000256" key="1">
    <source>
        <dbReference type="SAM" id="MobiDB-lite"/>
    </source>
</evidence>
<feature type="region of interest" description="Disordered" evidence="1">
    <location>
        <begin position="57"/>
        <end position="127"/>
    </location>
</feature>
<evidence type="ECO:0000313" key="3">
    <source>
        <dbReference type="EMBL" id="KAG0462747.1"/>
    </source>
</evidence>
<feature type="compositionally biased region" description="Basic residues" evidence="1">
    <location>
        <begin position="87"/>
        <end position="99"/>
    </location>
</feature>
<evidence type="ECO:0000313" key="5">
    <source>
        <dbReference type="Proteomes" id="UP000639772"/>
    </source>
</evidence>
<name>A0A835Q7J8_VANPL</name>
<feature type="compositionally biased region" description="Polar residues" evidence="1">
    <location>
        <begin position="1"/>
        <end position="10"/>
    </location>
</feature>
<dbReference type="Proteomes" id="UP000639772">
    <property type="component" value="Chromosome 11"/>
</dbReference>
<proteinExistence type="predicted"/>
<dbReference type="EMBL" id="JADCNL010000011">
    <property type="protein sequence ID" value="KAG0461305.1"/>
    <property type="molecule type" value="Genomic_DNA"/>
</dbReference>
<comment type="caution">
    <text evidence="3">The sequence shown here is derived from an EMBL/GenBank/DDBJ whole genome shotgun (WGS) entry which is preliminary data.</text>
</comment>
<dbReference type="AlphaFoldDB" id="A0A835Q7J8"/>
<reference evidence="4 5" key="1">
    <citation type="journal article" date="2020" name="Nat. Food">
        <title>A phased Vanilla planifolia genome enables genetic improvement of flavour and production.</title>
        <authorList>
            <person name="Hasing T."/>
            <person name="Tang H."/>
            <person name="Brym M."/>
            <person name="Khazi F."/>
            <person name="Huang T."/>
            <person name="Chambers A.H."/>
        </authorList>
    </citation>
    <scope>NUCLEOTIDE SEQUENCE [LARGE SCALE GENOMIC DNA]</scope>
    <source>
        <tissue evidence="3">Leaf</tissue>
    </source>
</reference>
<dbReference type="EMBL" id="JADCNM010000011">
    <property type="protein sequence ID" value="KAG0462747.1"/>
    <property type="molecule type" value="Genomic_DNA"/>
</dbReference>
<sequence>MASPTISSLPFSYPPQPASAADTSSTRQPTAPPRTPNINSTLCVSLLSGSVPKNWTTLPSLSDPEPLAVSVATATPPQLPPPEASSPHKRAPCTGRHVRGLVATTMPSPARGFRPCHERRTAKDART</sequence>
<feature type="compositionally biased region" description="Basic and acidic residues" evidence="1">
    <location>
        <begin position="115"/>
        <end position="127"/>
    </location>
</feature>
<evidence type="ECO:0000313" key="4">
    <source>
        <dbReference type="Proteomes" id="UP000636800"/>
    </source>
</evidence>
<keyword evidence="4" id="KW-1185">Reference proteome</keyword>